<organism evidence="9 10">
    <name type="scientific">Campylobacter ureolyticus</name>
    <dbReference type="NCBI Taxonomy" id="827"/>
    <lineage>
        <taxon>Bacteria</taxon>
        <taxon>Pseudomonadati</taxon>
        <taxon>Campylobacterota</taxon>
        <taxon>Epsilonproteobacteria</taxon>
        <taxon>Campylobacterales</taxon>
        <taxon>Campylobacteraceae</taxon>
        <taxon>Campylobacter</taxon>
    </lineage>
</organism>
<keyword evidence="2" id="KW-1003">Cell membrane</keyword>
<evidence type="ECO:0000256" key="3">
    <source>
        <dbReference type="ARBA" id="ARBA00022692"/>
    </source>
</evidence>
<proteinExistence type="inferred from homology"/>
<evidence type="ECO:0000259" key="8">
    <source>
        <dbReference type="Pfam" id="PF06738"/>
    </source>
</evidence>
<keyword evidence="4 7" id="KW-1133">Transmembrane helix</keyword>
<accession>A0A2I1NC53</accession>
<evidence type="ECO:0000256" key="7">
    <source>
        <dbReference type="SAM" id="Phobius"/>
    </source>
</evidence>
<comment type="similarity">
    <text evidence="6">Belongs to the ThrE exporter (TC 2.A.79) family.</text>
</comment>
<evidence type="ECO:0000256" key="2">
    <source>
        <dbReference type="ARBA" id="ARBA00022475"/>
    </source>
</evidence>
<dbReference type="RefSeq" id="WP_101636472.1">
    <property type="nucleotide sequence ID" value="NZ_PKHU01000001.1"/>
</dbReference>
<dbReference type="GO" id="GO:0005886">
    <property type="term" value="C:plasma membrane"/>
    <property type="evidence" value="ECO:0007669"/>
    <property type="project" value="UniProtKB-SubCell"/>
</dbReference>
<evidence type="ECO:0000256" key="5">
    <source>
        <dbReference type="ARBA" id="ARBA00023136"/>
    </source>
</evidence>
<dbReference type="EMBL" id="PKHU01000001">
    <property type="protein sequence ID" value="PKZ29983.1"/>
    <property type="molecule type" value="Genomic_DNA"/>
</dbReference>
<dbReference type="PANTHER" id="PTHR34390:SF2">
    <property type="entry name" value="SUCCINATE TRANSPORTER SUBUNIT YJJP-RELATED"/>
    <property type="match status" value="1"/>
</dbReference>
<feature type="domain" description="Threonine/serine exporter-like N-terminal" evidence="8">
    <location>
        <begin position="12"/>
        <end position="250"/>
    </location>
</feature>
<evidence type="ECO:0000256" key="1">
    <source>
        <dbReference type="ARBA" id="ARBA00004651"/>
    </source>
</evidence>
<keyword evidence="5 7" id="KW-0472">Membrane</keyword>
<feature type="transmembrane region" description="Helical" evidence="7">
    <location>
        <begin position="231"/>
        <end position="251"/>
    </location>
</feature>
<dbReference type="GO" id="GO:0022857">
    <property type="term" value="F:transmembrane transporter activity"/>
    <property type="evidence" value="ECO:0007669"/>
    <property type="project" value="InterPro"/>
</dbReference>
<reference evidence="9 10" key="1">
    <citation type="submission" date="2017-12" db="EMBL/GenBank/DDBJ databases">
        <title>Phylogenetic diversity of female urinary microbiome.</title>
        <authorList>
            <person name="Thomas-White K."/>
            <person name="Wolfe A.J."/>
        </authorList>
    </citation>
    <scope>NUCLEOTIDE SEQUENCE [LARGE SCALE GENOMIC DNA]</scope>
    <source>
        <strain evidence="9 10">UMB0112</strain>
    </source>
</reference>
<dbReference type="InterPro" id="IPR010619">
    <property type="entry name" value="ThrE-like_N"/>
</dbReference>
<dbReference type="InterPro" id="IPR050539">
    <property type="entry name" value="ThrE_Dicarb/AminoAcid_Exp"/>
</dbReference>
<dbReference type="Pfam" id="PF06738">
    <property type="entry name" value="ThrE"/>
    <property type="match status" value="1"/>
</dbReference>
<dbReference type="GO" id="GO:0015744">
    <property type="term" value="P:succinate transport"/>
    <property type="evidence" value="ECO:0007669"/>
    <property type="project" value="TreeGrafter"/>
</dbReference>
<dbReference type="PANTHER" id="PTHR34390">
    <property type="entry name" value="UPF0442 PROTEIN YJJB-RELATED"/>
    <property type="match status" value="1"/>
</dbReference>
<evidence type="ECO:0000313" key="10">
    <source>
        <dbReference type="Proteomes" id="UP000234639"/>
    </source>
</evidence>
<evidence type="ECO:0000313" key="9">
    <source>
        <dbReference type="EMBL" id="PKZ29983.1"/>
    </source>
</evidence>
<name>A0A2I1NC53_9BACT</name>
<comment type="subcellular location">
    <subcellularLocation>
        <location evidence="1">Cell membrane</location>
        <topology evidence="1">Multi-pass membrane protein</topology>
    </subcellularLocation>
</comment>
<evidence type="ECO:0000256" key="4">
    <source>
        <dbReference type="ARBA" id="ARBA00022989"/>
    </source>
</evidence>
<feature type="transmembrane region" description="Helical" evidence="7">
    <location>
        <begin position="198"/>
        <end position="219"/>
    </location>
</feature>
<feature type="transmembrane region" description="Helical" evidence="7">
    <location>
        <begin position="143"/>
        <end position="162"/>
    </location>
</feature>
<protein>
    <submittedName>
        <fullName evidence="9">Threonine/serine exporter</fullName>
    </submittedName>
</protein>
<evidence type="ECO:0000256" key="6">
    <source>
        <dbReference type="ARBA" id="ARBA00034125"/>
    </source>
</evidence>
<sequence length="257" mass="28510">MKPEINELTNFLADYADTLSGVGAYNARVIRCVKRIASHYGYNASIFILIKFINLTVSNKENPEIRKSFIKDATQKEINLETISDLSALSWAVGDENLTLKEAKEIYQKIIAKKKRNILISFALTSIAFGAFCRLFGGDIFGVVFVIFGTFCGVLSKFLLSLKKVDIRITYIFCAFISSFIAYLGYKFGFSKTPEASISSSILYLFPGIALINSMFDILDKNVLIGLSRAVNATILILCMSIGIYITLSLVDFGLIS</sequence>
<keyword evidence="3 7" id="KW-0812">Transmembrane</keyword>
<comment type="caution">
    <text evidence="9">The sequence shown here is derived from an EMBL/GenBank/DDBJ whole genome shotgun (WGS) entry which is preliminary data.</text>
</comment>
<dbReference type="AlphaFoldDB" id="A0A2I1NC53"/>
<gene>
    <name evidence="9" type="ORF">CYJ41_00660</name>
</gene>
<feature type="transmembrane region" description="Helical" evidence="7">
    <location>
        <begin position="169"/>
        <end position="186"/>
    </location>
</feature>
<dbReference type="Proteomes" id="UP000234639">
    <property type="component" value="Unassembled WGS sequence"/>
</dbReference>
<feature type="transmembrane region" description="Helical" evidence="7">
    <location>
        <begin position="118"/>
        <end position="137"/>
    </location>
</feature>